<dbReference type="GO" id="GO:0006313">
    <property type="term" value="P:DNA transposition"/>
    <property type="evidence" value="ECO:0007669"/>
    <property type="project" value="InterPro"/>
</dbReference>
<evidence type="ECO:0000313" key="3">
    <source>
        <dbReference type="EMBL" id="KKL85807.1"/>
    </source>
</evidence>
<name>A0A0F9IEH9_9ZZZZ</name>
<evidence type="ECO:0000259" key="2">
    <source>
        <dbReference type="Pfam" id="PF02371"/>
    </source>
</evidence>
<dbReference type="PANTHER" id="PTHR33055">
    <property type="entry name" value="TRANSPOSASE FOR INSERTION SEQUENCE ELEMENT IS1111A"/>
    <property type="match status" value="1"/>
</dbReference>
<gene>
    <name evidence="3" type="ORF">LCGC14_1951050</name>
</gene>
<sequence length="338" mass="38736">METYAGIDLHSSNNFIGIINEQDQRLYGKRIPNELDRVLSALEPFKRELSGVVVESTYNWYWLVDGLKDNGYKLHLANPSAIKQYEGLKHTDDKWDSFWLAHMLRLGILPEGYIYPKEDRPLRDLLRRRLLLVRQRTTHILSLQSMINRNLGIQISGNGIKKFKEADAEKLFDQTHLVLAAKSSILVIRFLKEKISIIEKEALSLLKHCHGFNCLQTIPGIGNILALTIMLEVGDIGRFPTVGDYSSYCRCVKSERFSNGKKKGTGNRKNGNKYLAWAYVEAANFAIRYCPYSKKFYQHKKAKTNGIVGIKALSNKLARASYYIIRDQVPYDVKKLFG</sequence>
<evidence type="ECO:0000259" key="1">
    <source>
        <dbReference type="Pfam" id="PF01548"/>
    </source>
</evidence>
<dbReference type="GO" id="GO:0003677">
    <property type="term" value="F:DNA binding"/>
    <property type="evidence" value="ECO:0007669"/>
    <property type="project" value="InterPro"/>
</dbReference>
<dbReference type="AlphaFoldDB" id="A0A0F9IEH9"/>
<dbReference type="InterPro" id="IPR002525">
    <property type="entry name" value="Transp_IS110-like_N"/>
</dbReference>
<dbReference type="EMBL" id="LAZR01021300">
    <property type="protein sequence ID" value="KKL85807.1"/>
    <property type="molecule type" value="Genomic_DNA"/>
</dbReference>
<organism evidence="3">
    <name type="scientific">marine sediment metagenome</name>
    <dbReference type="NCBI Taxonomy" id="412755"/>
    <lineage>
        <taxon>unclassified sequences</taxon>
        <taxon>metagenomes</taxon>
        <taxon>ecological metagenomes</taxon>
    </lineage>
</organism>
<dbReference type="InterPro" id="IPR047650">
    <property type="entry name" value="Transpos_IS110"/>
</dbReference>
<dbReference type="PANTHER" id="PTHR33055:SF15">
    <property type="entry name" value="TRANSPOSASE-RELATED"/>
    <property type="match status" value="1"/>
</dbReference>
<reference evidence="3" key="1">
    <citation type="journal article" date="2015" name="Nature">
        <title>Complex archaea that bridge the gap between prokaryotes and eukaryotes.</title>
        <authorList>
            <person name="Spang A."/>
            <person name="Saw J.H."/>
            <person name="Jorgensen S.L."/>
            <person name="Zaremba-Niedzwiedzka K."/>
            <person name="Martijn J."/>
            <person name="Lind A.E."/>
            <person name="van Eijk R."/>
            <person name="Schleper C."/>
            <person name="Guy L."/>
            <person name="Ettema T.J."/>
        </authorList>
    </citation>
    <scope>NUCLEOTIDE SEQUENCE</scope>
</reference>
<accession>A0A0F9IEH9</accession>
<protein>
    <submittedName>
        <fullName evidence="3">Uncharacterized protein</fullName>
    </submittedName>
</protein>
<dbReference type="Pfam" id="PF01548">
    <property type="entry name" value="DEDD_Tnp_IS110"/>
    <property type="match status" value="1"/>
</dbReference>
<dbReference type="NCBIfam" id="NF033542">
    <property type="entry name" value="transpos_IS110"/>
    <property type="match status" value="1"/>
</dbReference>
<feature type="domain" description="Transposase IS116/IS110/IS902 C-terminal" evidence="2">
    <location>
        <begin position="214"/>
        <end position="298"/>
    </location>
</feature>
<dbReference type="InterPro" id="IPR003346">
    <property type="entry name" value="Transposase_20"/>
</dbReference>
<dbReference type="GO" id="GO:0004803">
    <property type="term" value="F:transposase activity"/>
    <property type="evidence" value="ECO:0007669"/>
    <property type="project" value="InterPro"/>
</dbReference>
<feature type="domain" description="Transposase IS110-like N-terminal" evidence="1">
    <location>
        <begin position="5"/>
        <end position="147"/>
    </location>
</feature>
<dbReference type="Pfam" id="PF02371">
    <property type="entry name" value="Transposase_20"/>
    <property type="match status" value="1"/>
</dbReference>
<comment type="caution">
    <text evidence="3">The sequence shown here is derived from an EMBL/GenBank/DDBJ whole genome shotgun (WGS) entry which is preliminary data.</text>
</comment>
<proteinExistence type="predicted"/>